<keyword evidence="1" id="KW-0732">Signal</keyword>
<feature type="chain" id="PRO_5041415081" description="Lipoprotein" evidence="1">
    <location>
        <begin position="27"/>
        <end position="192"/>
    </location>
</feature>
<gene>
    <name evidence="2" type="ORF">MACH26_34450</name>
</gene>
<accession>A0AA48KTU9</accession>
<evidence type="ECO:0000313" key="2">
    <source>
        <dbReference type="EMBL" id="BDX07924.1"/>
    </source>
</evidence>
<dbReference type="AlphaFoldDB" id="A0AA48KTU9"/>
<dbReference type="Proteomes" id="UP001333710">
    <property type="component" value="Chromosome"/>
</dbReference>
<evidence type="ECO:0000256" key="1">
    <source>
        <dbReference type="SAM" id="SignalP"/>
    </source>
</evidence>
<dbReference type="PROSITE" id="PS51257">
    <property type="entry name" value="PROKAR_LIPOPROTEIN"/>
    <property type="match status" value="1"/>
</dbReference>
<name>A0AA48KTU9_9ALTE</name>
<evidence type="ECO:0000313" key="3">
    <source>
        <dbReference type="Proteomes" id="UP001333710"/>
    </source>
</evidence>
<dbReference type="EMBL" id="AP027272">
    <property type="protein sequence ID" value="BDX07924.1"/>
    <property type="molecule type" value="Genomic_DNA"/>
</dbReference>
<evidence type="ECO:0008006" key="4">
    <source>
        <dbReference type="Google" id="ProtNLM"/>
    </source>
</evidence>
<feature type="signal peptide" evidence="1">
    <location>
        <begin position="1"/>
        <end position="26"/>
    </location>
</feature>
<protein>
    <recommendedName>
        <fullName evidence="4">Lipoprotein</fullName>
    </recommendedName>
</protein>
<dbReference type="Pfam" id="PF03923">
    <property type="entry name" value="Lipoprotein_16"/>
    <property type="match status" value="1"/>
</dbReference>
<keyword evidence="3" id="KW-1185">Reference proteome</keyword>
<proteinExistence type="predicted"/>
<dbReference type="InterPro" id="IPR005619">
    <property type="entry name" value="Uncharacterised_YajG"/>
</dbReference>
<sequence>MKNKGLIALVLAAAVLSGCAFNPQQASLNPTLNISESQVGNNTKVAVQVIDERADKSLGRRGTAYGDAAEITAKQDLATVVQQEIEKGLVKQGFIVSEKADADSVLMVEIRALEYSTSTGFWTGGVHIKGAFKSRAKNADSDMEKMYRYEKEERVVVVPTAETNEQWINEALTETLNKLITDGELLNFLSAK</sequence>
<dbReference type="KEGG" id="pmaw:MACH26_34450"/>
<dbReference type="RefSeq" id="WP_338294023.1">
    <property type="nucleotide sequence ID" value="NZ_AP027272.1"/>
</dbReference>
<reference evidence="2" key="1">
    <citation type="submission" date="2023-01" db="EMBL/GenBank/DDBJ databases">
        <title>Complete genome sequence of Planctobacterium marinum strain Dej080120_11.</title>
        <authorList>
            <person name="Ueki S."/>
            <person name="Maruyama F."/>
        </authorList>
    </citation>
    <scope>NUCLEOTIDE SEQUENCE</scope>
    <source>
        <strain evidence="2">Dej080120_11</strain>
    </source>
</reference>
<organism evidence="2 3">
    <name type="scientific">Planctobacterium marinum</name>
    <dbReference type="NCBI Taxonomy" id="1631968"/>
    <lineage>
        <taxon>Bacteria</taxon>
        <taxon>Pseudomonadati</taxon>
        <taxon>Pseudomonadota</taxon>
        <taxon>Gammaproteobacteria</taxon>
        <taxon>Alteromonadales</taxon>
        <taxon>Alteromonadaceae</taxon>
        <taxon>Planctobacterium</taxon>
    </lineage>
</organism>